<dbReference type="GO" id="GO:0030158">
    <property type="term" value="F:protein xylosyltransferase activity"/>
    <property type="evidence" value="ECO:0007669"/>
    <property type="project" value="InterPro"/>
</dbReference>
<evidence type="ECO:0000256" key="11">
    <source>
        <dbReference type="ARBA" id="ARBA00023136"/>
    </source>
</evidence>
<dbReference type="STRING" id="315423.SAMN04488020_106160"/>
<reference evidence="16 17" key="1">
    <citation type="submission" date="2017-03" db="EMBL/GenBank/DDBJ databases">
        <authorList>
            <person name="Afonso C.L."/>
            <person name="Miller P.J."/>
            <person name="Scott M.A."/>
            <person name="Spackman E."/>
            <person name="Goraichik I."/>
            <person name="Dimitrov K.M."/>
            <person name="Suarez D.L."/>
            <person name="Swayne D.E."/>
        </authorList>
    </citation>
    <scope>NUCLEOTIDE SEQUENCE [LARGE SCALE GENOMIC DNA]</scope>
    <source>
        <strain evidence="16 17">CECT 7066</strain>
    </source>
</reference>
<dbReference type="Proteomes" id="UP000193870">
    <property type="component" value="Unassembled WGS sequence"/>
</dbReference>
<dbReference type="GO" id="GO:0015012">
    <property type="term" value="P:heparan sulfate proteoglycan biosynthetic process"/>
    <property type="evidence" value="ECO:0007669"/>
    <property type="project" value="TreeGrafter"/>
</dbReference>
<keyword evidence="9" id="KW-1133">Transmembrane helix</keyword>
<feature type="domain" description="DUF5927" evidence="15">
    <location>
        <begin position="266"/>
        <end position="549"/>
    </location>
</feature>
<keyword evidence="13" id="KW-0325">Glycoprotein</keyword>
<dbReference type="Pfam" id="PF19349">
    <property type="entry name" value="DUF5927"/>
    <property type="match status" value="1"/>
</dbReference>
<keyword evidence="11" id="KW-0472">Membrane</keyword>
<dbReference type="InterPro" id="IPR003406">
    <property type="entry name" value="Glyco_trans_14"/>
</dbReference>
<keyword evidence="4" id="KW-0808">Transferase</keyword>
<evidence type="ECO:0000256" key="6">
    <source>
        <dbReference type="ARBA" id="ARBA00022723"/>
    </source>
</evidence>
<evidence type="ECO:0000259" key="15">
    <source>
        <dbReference type="Pfam" id="PF19349"/>
    </source>
</evidence>
<dbReference type="RefSeq" id="WP_085854360.1">
    <property type="nucleotide sequence ID" value="NZ_FOPF01000006.1"/>
</dbReference>
<evidence type="ECO:0000256" key="13">
    <source>
        <dbReference type="ARBA" id="ARBA00023180"/>
    </source>
</evidence>
<evidence type="ECO:0000256" key="3">
    <source>
        <dbReference type="ARBA" id="ARBA00022676"/>
    </source>
</evidence>
<name>A0A1Y5T444_9RHOB</name>
<keyword evidence="7" id="KW-0256">Endoplasmic reticulum</keyword>
<evidence type="ECO:0000256" key="7">
    <source>
        <dbReference type="ARBA" id="ARBA00022824"/>
    </source>
</evidence>
<keyword evidence="10" id="KW-0333">Golgi apparatus</keyword>
<gene>
    <name evidence="16" type="ORF">PAM7066_02394</name>
</gene>
<keyword evidence="17" id="KW-1185">Reference proteome</keyword>
<comment type="subcellular location">
    <subcellularLocation>
        <location evidence="2">Endoplasmic reticulum membrane</location>
        <topology evidence="2">Single-pass type II membrane protein</topology>
    </subcellularLocation>
    <subcellularLocation>
        <location evidence="1">Golgi apparatus membrane</location>
        <topology evidence="1">Single-pass type II membrane protein</topology>
    </subcellularLocation>
</comment>
<dbReference type="PANTHER" id="PTHR46025:SF3">
    <property type="entry name" value="XYLOSYLTRANSFERASE OXT"/>
    <property type="match status" value="1"/>
</dbReference>
<keyword evidence="3" id="KW-0328">Glycosyltransferase</keyword>
<evidence type="ECO:0000256" key="8">
    <source>
        <dbReference type="ARBA" id="ARBA00022968"/>
    </source>
</evidence>
<accession>A0A1Y5T444</accession>
<dbReference type="InterPro" id="IPR043538">
    <property type="entry name" value="XYLT"/>
</dbReference>
<organism evidence="16 17">
    <name type="scientific">Palleronia marisminoris</name>
    <dbReference type="NCBI Taxonomy" id="315423"/>
    <lineage>
        <taxon>Bacteria</taxon>
        <taxon>Pseudomonadati</taxon>
        <taxon>Pseudomonadota</taxon>
        <taxon>Alphaproteobacteria</taxon>
        <taxon>Rhodobacterales</taxon>
        <taxon>Roseobacteraceae</taxon>
        <taxon>Palleronia</taxon>
    </lineage>
</organism>
<evidence type="ECO:0000256" key="5">
    <source>
        <dbReference type="ARBA" id="ARBA00022692"/>
    </source>
</evidence>
<protein>
    <recommendedName>
        <fullName evidence="14">Peptide O-xylosyltransferase</fullName>
    </recommendedName>
</protein>
<sequence>MSLGFVMLCHEALDRAAQVARHWSERGCPIVIHVDARASAHDYDAFREALSDRDNILFCRRFRCEWGRFSLVQSAQAASEMMLKNFPDVRHVFLASGSCLPLRPVDELVCYLGAHAQTDFIESATTKDVPWTTGGLDRERFTLRFPFSWKRQRRLFDGYVRLQRRLNLRRRIPEGVTPHMGSQWWCLTRETLEAILSHPRRTEFDRYFARVWIPDESYFQSLVRLVSDRVESRSLTLSKFDFQGKPHVFYDDHLQLLRRSDCFVARKAWPRAERLYAAFLSGEHDAANRAEPHPGKIDRIFSKATERRTSGRAGLYMTGRFPRKNHDNRLTAARYVVFEGFGDLFAGFPDWVQRSAGLRAHGHLFAPERAEFAGGLPVFSGALSDNARLRDYNPEMFLTNLIWNTRGERQSFLFGPRDTPAPGRFFPRDPNADVFCVTGAWAVPLFTSKRPFTDLRAEAARLQKIENAHLADLRNPATKARVRIWTMADLVENPAEPLRTVSEEASLTVAQNPAEVPKMVDLTGFGAFLQQLRNAGMHPYLIGDFPGDPPNGTSP</sequence>
<dbReference type="GO" id="GO:0050650">
    <property type="term" value="P:chondroitin sulfate proteoglycan biosynthetic process"/>
    <property type="evidence" value="ECO:0007669"/>
    <property type="project" value="TreeGrafter"/>
</dbReference>
<dbReference type="PANTHER" id="PTHR46025">
    <property type="entry name" value="XYLOSYLTRANSFERASE OXT"/>
    <property type="match status" value="1"/>
</dbReference>
<dbReference type="AlphaFoldDB" id="A0A1Y5T444"/>
<evidence type="ECO:0000256" key="14">
    <source>
        <dbReference type="ARBA" id="ARBA00042865"/>
    </source>
</evidence>
<evidence type="ECO:0000256" key="9">
    <source>
        <dbReference type="ARBA" id="ARBA00022989"/>
    </source>
</evidence>
<proteinExistence type="predicted"/>
<keyword evidence="8" id="KW-0735">Signal-anchor</keyword>
<keyword evidence="12" id="KW-1015">Disulfide bond</keyword>
<evidence type="ECO:0000256" key="10">
    <source>
        <dbReference type="ARBA" id="ARBA00023034"/>
    </source>
</evidence>
<dbReference type="InterPro" id="IPR045971">
    <property type="entry name" value="DUF5927"/>
</dbReference>
<dbReference type="GO" id="GO:0046872">
    <property type="term" value="F:metal ion binding"/>
    <property type="evidence" value="ECO:0007669"/>
    <property type="project" value="UniProtKB-KW"/>
</dbReference>
<dbReference type="EMBL" id="FWFV01000006">
    <property type="protein sequence ID" value="SLN51912.1"/>
    <property type="molecule type" value="Genomic_DNA"/>
</dbReference>
<evidence type="ECO:0000256" key="2">
    <source>
        <dbReference type="ARBA" id="ARBA00004648"/>
    </source>
</evidence>
<dbReference type="GO" id="GO:0016020">
    <property type="term" value="C:membrane"/>
    <property type="evidence" value="ECO:0007669"/>
    <property type="project" value="InterPro"/>
</dbReference>
<dbReference type="Pfam" id="PF02485">
    <property type="entry name" value="Branch"/>
    <property type="match status" value="1"/>
</dbReference>
<evidence type="ECO:0000313" key="17">
    <source>
        <dbReference type="Proteomes" id="UP000193870"/>
    </source>
</evidence>
<keyword evidence="6" id="KW-0479">Metal-binding</keyword>
<dbReference type="OrthoDB" id="7943907at2"/>
<evidence type="ECO:0000313" key="16">
    <source>
        <dbReference type="EMBL" id="SLN51912.1"/>
    </source>
</evidence>
<evidence type="ECO:0000256" key="4">
    <source>
        <dbReference type="ARBA" id="ARBA00022679"/>
    </source>
</evidence>
<keyword evidence="5" id="KW-0812">Transmembrane</keyword>
<evidence type="ECO:0000256" key="1">
    <source>
        <dbReference type="ARBA" id="ARBA00004323"/>
    </source>
</evidence>
<evidence type="ECO:0000256" key="12">
    <source>
        <dbReference type="ARBA" id="ARBA00023157"/>
    </source>
</evidence>